<reference evidence="3" key="4">
    <citation type="submission" date="2019-03" db="UniProtKB">
        <authorList>
            <consortium name="EnsemblPlants"/>
        </authorList>
    </citation>
    <scope>IDENTIFICATION</scope>
</reference>
<accession>A0A453MY80</accession>
<dbReference type="EnsemblPlants" id="AET6Gv20146000.1">
    <property type="protein sequence ID" value="AET6Gv20146000.1"/>
    <property type="gene ID" value="AET6Gv20146000"/>
</dbReference>
<evidence type="ECO:0000313" key="3">
    <source>
        <dbReference type="EnsemblPlants" id="AET6Gv20146000.1"/>
    </source>
</evidence>
<dbReference type="InterPro" id="IPR001810">
    <property type="entry name" value="F-box_dom"/>
</dbReference>
<reference evidence="3" key="3">
    <citation type="journal article" date="2017" name="Nature">
        <title>Genome sequence of the progenitor of the wheat D genome Aegilops tauschii.</title>
        <authorList>
            <person name="Luo M.C."/>
            <person name="Gu Y.Q."/>
            <person name="Puiu D."/>
            <person name="Wang H."/>
            <person name="Twardziok S.O."/>
            <person name="Deal K.R."/>
            <person name="Huo N."/>
            <person name="Zhu T."/>
            <person name="Wang L."/>
            <person name="Wang Y."/>
            <person name="McGuire P.E."/>
            <person name="Liu S."/>
            <person name="Long H."/>
            <person name="Ramasamy R.K."/>
            <person name="Rodriguez J.C."/>
            <person name="Van S.L."/>
            <person name="Yuan L."/>
            <person name="Wang Z."/>
            <person name="Xia Z."/>
            <person name="Xiao L."/>
            <person name="Anderson O.D."/>
            <person name="Ouyang S."/>
            <person name="Liang Y."/>
            <person name="Zimin A.V."/>
            <person name="Pertea G."/>
            <person name="Qi P."/>
            <person name="Bennetzen J.L."/>
            <person name="Dai X."/>
            <person name="Dawson M.W."/>
            <person name="Muller H.G."/>
            <person name="Kugler K."/>
            <person name="Rivarola-Duarte L."/>
            <person name="Spannagl M."/>
            <person name="Mayer K.F.X."/>
            <person name="Lu F.H."/>
            <person name="Bevan M.W."/>
            <person name="Leroy P."/>
            <person name="Li P."/>
            <person name="You F.M."/>
            <person name="Sun Q."/>
            <person name="Liu Z."/>
            <person name="Lyons E."/>
            <person name="Wicker T."/>
            <person name="Salzberg S.L."/>
            <person name="Devos K.M."/>
            <person name="Dvorak J."/>
        </authorList>
    </citation>
    <scope>NUCLEOTIDE SEQUENCE [LARGE SCALE GENOMIC DNA]</scope>
    <source>
        <strain evidence="3">cv. AL8/78</strain>
    </source>
</reference>
<name>A0A453MY80_AEGTS</name>
<dbReference type="PANTHER" id="PTHR32133">
    <property type="entry name" value="OS07G0120400 PROTEIN"/>
    <property type="match status" value="1"/>
</dbReference>
<reference evidence="3" key="5">
    <citation type="journal article" date="2021" name="G3 (Bethesda)">
        <title>Aegilops tauschii genome assembly Aet v5.0 features greater sequence contiguity and improved annotation.</title>
        <authorList>
            <person name="Wang L."/>
            <person name="Zhu T."/>
            <person name="Rodriguez J.C."/>
            <person name="Deal K.R."/>
            <person name="Dubcovsky J."/>
            <person name="McGuire P.E."/>
            <person name="Lux T."/>
            <person name="Spannagl M."/>
            <person name="Mayer K.F.X."/>
            <person name="Baldrich P."/>
            <person name="Meyers B.C."/>
            <person name="Huo N."/>
            <person name="Gu Y.Q."/>
            <person name="Zhou H."/>
            <person name="Devos K.M."/>
            <person name="Bennetzen J.L."/>
            <person name="Unver T."/>
            <person name="Budak H."/>
            <person name="Gulick P.J."/>
            <person name="Galiba G."/>
            <person name="Kalapos B."/>
            <person name="Nelson D.R."/>
            <person name="Li P."/>
            <person name="You F.M."/>
            <person name="Luo M.C."/>
            <person name="Dvorak J."/>
        </authorList>
    </citation>
    <scope>NUCLEOTIDE SEQUENCE [LARGE SCALE GENOMIC DNA]</scope>
    <source>
        <strain evidence="3">cv. AL8/78</strain>
    </source>
</reference>
<dbReference type="AlphaFoldDB" id="A0A453MY80"/>
<dbReference type="InterPro" id="IPR036047">
    <property type="entry name" value="F-box-like_dom_sf"/>
</dbReference>
<evidence type="ECO:0000313" key="4">
    <source>
        <dbReference type="Proteomes" id="UP000015105"/>
    </source>
</evidence>
<dbReference type="PANTHER" id="PTHR32133:SF317">
    <property type="entry name" value="F-BOX DOMAIN-CONTAINING PROTEIN"/>
    <property type="match status" value="1"/>
</dbReference>
<dbReference type="OMA" id="NTHECAY"/>
<evidence type="ECO:0000259" key="1">
    <source>
        <dbReference type="Pfam" id="PF12937"/>
    </source>
</evidence>
<feature type="domain" description="F-box" evidence="1">
    <location>
        <begin position="17"/>
        <end position="56"/>
    </location>
</feature>
<dbReference type="InterPro" id="IPR056594">
    <property type="entry name" value="AT5G49610-like_b-prop"/>
</dbReference>
<dbReference type="KEGG" id="ats:109750897"/>
<dbReference type="RefSeq" id="XP_020165407.3">
    <property type="nucleotide sequence ID" value="XM_020309818.4"/>
</dbReference>
<dbReference type="Gene3D" id="1.20.1280.50">
    <property type="match status" value="1"/>
</dbReference>
<dbReference type="SUPFAM" id="SSF81383">
    <property type="entry name" value="F-box domain"/>
    <property type="match status" value="1"/>
</dbReference>
<reference evidence="4" key="1">
    <citation type="journal article" date="2014" name="Science">
        <title>Ancient hybridizations among the ancestral genomes of bread wheat.</title>
        <authorList>
            <consortium name="International Wheat Genome Sequencing Consortium,"/>
            <person name="Marcussen T."/>
            <person name="Sandve S.R."/>
            <person name="Heier L."/>
            <person name="Spannagl M."/>
            <person name="Pfeifer M."/>
            <person name="Jakobsen K.S."/>
            <person name="Wulff B.B."/>
            <person name="Steuernagel B."/>
            <person name="Mayer K.F."/>
            <person name="Olsen O.A."/>
        </authorList>
    </citation>
    <scope>NUCLEOTIDE SEQUENCE [LARGE SCALE GENOMIC DNA]</scope>
    <source>
        <strain evidence="4">cv. AL8/78</strain>
    </source>
</reference>
<dbReference type="Proteomes" id="UP000015105">
    <property type="component" value="Chromosome 6D"/>
</dbReference>
<dbReference type="Pfam" id="PF12937">
    <property type="entry name" value="F-box-like"/>
    <property type="match status" value="1"/>
</dbReference>
<dbReference type="GeneID" id="109750897"/>
<dbReference type="Gramene" id="AET6Gv20146000.1">
    <property type="protein sequence ID" value="AET6Gv20146000.1"/>
    <property type="gene ID" value="AET6Gv20146000"/>
</dbReference>
<dbReference type="Pfam" id="PF23635">
    <property type="entry name" value="Beta-prop_AT5G49610-like"/>
    <property type="match status" value="1"/>
</dbReference>
<evidence type="ECO:0000259" key="2">
    <source>
        <dbReference type="Pfam" id="PF23635"/>
    </source>
</evidence>
<sequence>MGEMSPAAAPPLEDENLLSEILLCLPPLPSSLPRASAVCKRWRLLVSDPGFVRRFRRRHRRSPPLLGCFVLDRGGVSFTPTMDSPDRVPARRFSLQLDEGNRFCLLGCRNGLVLISNNSRKQVLVWDPVTGDQHHISFPPWFDTYPIHGAVLRAAGEVDHFQVVLVQVIWDEEHLRVLACVYSSETGGWGNLILIPIPSSVYCAGMSAVLVGNSFYWRLAGCFCAILEFNLERQSLSVIQVPVGEESSFTVMQAEGGGLGLLSVSGFTAQLWKRKVDCDGLSLWGMGRTIELDKLLSLNPEKKRVPPRIHGLAEYNNVVFLTRGDESVIMLQLESLQFKKFHGIGKGFYHHQFESVYSAGT</sequence>
<reference evidence="4" key="2">
    <citation type="journal article" date="2017" name="Nat. Plants">
        <title>The Aegilops tauschii genome reveals multiple impacts of transposons.</title>
        <authorList>
            <person name="Zhao G."/>
            <person name="Zou C."/>
            <person name="Li K."/>
            <person name="Wang K."/>
            <person name="Li T."/>
            <person name="Gao L."/>
            <person name="Zhang X."/>
            <person name="Wang H."/>
            <person name="Yang Z."/>
            <person name="Liu X."/>
            <person name="Jiang W."/>
            <person name="Mao L."/>
            <person name="Kong X."/>
            <person name="Jiao Y."/>
            <person name="Jia J."/>
        </authorList>
    </citation>
    <scope>NUCLEOTIDE SEQUENCE [LARGE SCALE GENOMIC DNA]</scope>
    <source>
        <strain evidence="4">cv. AL8/78</strain>
    </source>
</reference>
<keyword evidence="4" id="KW-1185">Reference proteome</keyword>
<feature type="domain" description="F-box protein AT5G49610-like beta-propeller" evidence="2">
    <location>
        <begin position="106"/>
        <end position="343"/>
    </location>
</feature>
<protein>
    <submittedName>
        <fullName evidence="3">Uncharacterized protein</fullName>
    </submittedName>
</protein>
<proteinExistence type="predicted"/>
<organism evidence="3 4">
    <name type="scientific">Aegilops tauschii subsp. strangulata</name>
    <name type="common">Goatgrass</name>
    <dbReference type="NCBI Taxonomy" id="200361"/>
    <lineage>
        <taxon>Eukaryota</taxon>
        <taxon>Viridiplantae</taxon>
        <taxon>Streptophyta</taxon>
        <taxon>Embryophyta</taxon>
        <taxon>Tracheophyta</taxon>
        <taxon>Spermatophyta</taxon>
        <taxon>Magnoliopsida</taxon>
        <taxon>Liliopsida</taxon>
        <taxon>Poales</taxon>
        <taxon>Poaceae</taxon>
        <taxon>BOP clade</taxon>
        <taxon>Pooideae</taxon>
        <taxon>Triticodae</taxon>
        <taxon>Triticeae</taxon>
        <taxon>Triticinae</taxon>
        <taxon>Aegilops</taxon>
    </lineage>
</organism>